<evidence type="ECO:0000313" key="1">
    <source>
        <dbReference type="EMBL" id="MFC5645367.1"/>
    </source>
</evidence>
<reference evidence="2" key="1">
    <citation type="journal article" date="2019" name="Int. J. Syst. Evol. Microbiol.">
        <title>The Global Catalogue of Microorganisms (GCM) 10K type strain sequencing project: providing services to taxonomists for standard genome sequencing and annotation.</title>
        <authorList>
            <consortium name="The Broad Institute Genomics Platform"/>
            <consortium name="The Broad Institute Genome Sequencing Center for Infectious Disease"/>
            <person name="Wu L."/>
            <person name="Ma J."/>
        </authorList>
    </citation>
    <scope>NUCLEOTIDE SEQUENCE [LARGE SCALE GENOMIC DNA]</scope>
    <source>
        <strain evidence="2">CGMCC 4.1622</strain>
    </source>
</reference>
<evidence type="ECO:0000313" key="2">
    <source>
        <dbReference type="Proteomes" id="UP001596066"/>
    </source>
</evidence>
<sequence length="118" mass="12226">MDLSATGEPVVVQEDTQVQVGIDLRPGTLALTYGGRAYEPYHASVTFACVEQDPWSAQQVKFVAKGTDGKATAVTVDLLTEACDGPRENVPAAIWKVVALAAASAGDLGITYTAPGCA</sequence>
<dbReference type="Proteomes" id="UP001596066">
    <property type="component" value="Unassembled WGS sequence"/>
</dbReference>
<dbReference type="RefSeq" id="WP_346148462.1">
    <property type="nucleotide sequence ID" value="NZ_BAAAUA010000049.1"/>
</dbReference>
<accession>A0ABW0VHJ3</accession>
<name>A0ABW0VHJ3_9ACTN</name>
<proteinExistence type="predicted"/>
<protein>
    <submittedName>
        <fullName evidence="1">Uncharacterized protein</fullName>
    </submittedName>
</protein>
<comment type="caution">
    <text evidence="1">The sequence shown here is derived from an EMBL/GenBank/DDBJ whole genome shotgun (WGS) entry which is preliminary data.</text>
</comment>
<keyword evidence="2" id="KW-1185">Reference proteome</keyword>
<gene>
    <name evidence="1" type="ORF">ACFPZF_28960</name>
</gene>
<dbReference type="EMBL" id="JBHSOC010000068">
    <property type="protein sequence ID" value="MFC5645367.1"/>
    <property type="molecule type" value="Genomic_DNA"/>
</dbReference>
<organism evidence="1 2">
    <name type="scientific">Kitasatospora cinereorecta</name>
    <dbReference type="NCBI Taxonomy" id="285560"/>
    <lineage>
        <taxon>Bacteria</taxon>
        <taxon>Bacillati</taxon>
        <taxon>Actinomycetota</taxon>
        <taxon>Actinomycetes</taxon>
        <taxon>Kitasatosporales</taxon>
        <taxon>Streptomycetaceae</taxon>
        <taxon>Kitasatospora</taxon>
    </lineage>
</organism>